<feature type="region of interest" description="Disordered" evidence="1">
    <location>
        <begin position="10"/>
        <end position="53"/>
    </location>
</feature>
<gene>
    <name evidence="2" type="ORF">M513_11219</name>
    <name evidence="3" type="ORF">M514_11219</name>
</gene>
<organism evidence="2 4">
    <name type="scientific">Trichuris suis</name>
    <name type="common">pig whipworm</name>
    <dbReference type="NCBI Taxonomy" id="68888"/>
    <lineage>
        <taxon>Eukaryota</taxon>
        <taxon>Metazoa</taxon>
        <taxon>Ecdysozoa</taxon>
        <taxon>Nematoda</taxon>
        <taxon>Enoplea</taxon>
        <taxon>Dorylaimia</taxon>
        <taxon>Trichinellida</taxon>
        <taxon>Trichuridae</taxon>
        <taxon>Trichuris</taxon>
    </lineage>
</organism>
<sequence length="126" mass="14828">MDGLFAILAEKNMDQKRGKNRNKRGSRAEEQKEEEKKEGECQRQKKEKIKGKRTRRKIFIRCAVLLNPCAFLLTGTSKGGNELHEFFQMLARRHGVQDVLPVQDSKKRYPQEDEKRRAEKRIKAEE</sequence>
<proteinExistence type="predicted"/>
<evidence type="ECO:0000313" key="2">
    <source>
        <dbReference type="EMBL" id="KFD47928.1"/>
    </source>
</evidence>
<dbReference type="Proteomes" id="UP000030758">
    <property type="component" value="Unassembled WGS sequence"/>
</dbReference>
<dbReference type="EMBL" id="KL363310">
    <property type="protein sequence ID" value="KFD47928.1"/>
    <property type="molecule type" value="Genomic_DNA"/>
</dbReference>
<dbReference type="EMBL" id="KL367509">
    <property type="protein sequence ID" value="KFD67999.1"/>
    <property type="molecule type" value="Genomic_DNA"/>
</dbReference>
<dbReference type="Proteomes" id="UP000030764">
    <property type="component" value="Unassembled WGS sequence"/>
</dbReference>
<evidence type="ECO:0000256" key="1">
    <source>
        <dbReference type="SAM" id="MobiDB-lite"/>
    </source>
</evidence>
<dbReference type="AlphaFoldDB" id="A0A085LSI2"/>
<name>A0A085LSI2_9BILA</name>
<keyword evidence="4" id="KW-1185">Reference proteome</keyword>
<feature type="compositionally biased region" description="Basic and acidic residues" evidence="1">
    <location>
        <begin position="104"/>
        <end position="126"/>
    </location>
</feature>
<accession>A0A085LSI2</accession>
<feature type="region of interest" description="Disordered" evidence="1">
    <location>
        <begin position="101"/>
        <end position="126"/>
    </location>
</feature>
<protein>
    <submittedName>
        <fullName evidence="2">Uncharacterized protein</fullName>
    </submittedName>
</protein>
<reference evidence="2 4" key="1">
    <citation type="journal article" date="2014" name="Nat. Genet.">
        <title>Genome and transcriptome of the porcine whipworm Trichuris suis.</title>
        <authorList>
            <person name="Jex A.R."/>
            <person name="Nejsum P."/>
            <person name="Schwarz E.M."/>
            <person name="Hu L."/>
            <person name="Young N.D."/>
            <person name="Hall R.S."/>
            <person name="Korhonen P.K."/>
            <person name="Liao S."/>
            <person name="Thamsborg S."/>
            <person name="Xia J."/>
            <person name="Xu P."/>
            <person name="Wang S."/>
            <person name="Scheerlinck J.P."/>
            <person name="Hofmann A."/>
            <person name="Sternberg P.W."/>
            <person name="Wang J."/>
            <person name="Gasser R.B."/>
        </authorList>
    </citation>
    <scope>NUCLEOTIDE SEQUENCE [LARGE SCALE GENOMIC DNA]</scope>
    <source>
        <strain evidence="3">DCEP-RM93F</strain>
        <strain evidence="2">DCEP-RM93M</strain>
    </source>
</reference>
<evidence type="ECO:0000313" key="3">
    <source>
        <dbReference type="EMBL" id="KFD67999.1"/>
    </source>
</evidence>
<evidence type="ECO:0000313" key="4">
    <source>
        <dbReference type="Proteomes" id="UP000030764"/>
    </source>
</evidence>
<feature type="compositionally biased region" description="Basic and acidic residues" evidence="1">
    <location>
        <begin position="26"/>
        <end position="44"/>
    </location>
</feature>